<sequence length="509" mass="57514">MLELLATSILVVLVTALVYKIYYISRISKMFFKSNRIKEIDTSIAVSKLDILLGRKGTTEGDNYAYKIISSELAYCGISQMGNPIILLKDLNLVKKVLVKDFEYFVDRPDLFSGAPFAIKKMMPWLKVEEWKRVRTAVSPTFTTSKIKGMMKHLNSVGNEWVASFKENATTSSSSSVIFDALHAVNQYTVDVIAASVFGIRSETIKNPNSPFAKTVAKISHLSKWQLVKYFISVYIPALARIFNVQYLDPKVLEFFEKILEQKLKARMASGDAGGATKPQANDFLQLLTEARNEDGERLSQQTMNSQSLVFFFSGYRTTGSAIVFAMHALAVHQDVQNRLRNELQNIGKDLDWDYDDLTQLIYMDMVVCEVLRTYPVAARLECKCVKDYEDRDTGLFVPKGAIVAIPINAIHHDLAYYENPDTFDPNHFSPENKFERNPFAFMPFGMGPRHCIGMRFALIEIKAAIAYVVSNFRIEPATSPPSELKWNYTGSGMLPPKGLELKLTLLDK</sequence>
<comment type="caution">
    <text evidence="14">The sequence shown here is derived from an EMBL/GenBank/DDBJ whole genome shotgun (WGS) entry which is preliminary data.</text>
</comment>
<dbReference type="PROSITE" id="PS00086">
    <property type="entry name" value="CYTOCHROME_P450"/>
    <property type="match status" value="1"/>
</dbReference>
<dbReference type="SUPFAM" id="SSF48264">
    <property type="entry name" value="Cytochrome P450"/>
    <property type="match status" value="1"/>
</dbReference>
<evidence type="ECO:0000313" key="14">
    <source>
        <dbReference type="EMBL" id="CAL8145468.1"/>
    </source>
</evidence>
<accession>A0ABP1S754</accession>
<keyword evidence="10 13" id="KW-0408">Iron</keyword>
<evidence type="ECO:0000256" key="9">
    <source>
        <dbReference type="ARBA" id="ARBA00023002"/>
    </source>
</evidence>
<keyword evidence="15" id="KW-1185">Reference proteome</keyword>
<dbReference type="Proteomes" id="UP001642540">
    <property type="component" value="Unassembled WGS sequence"/>
</dbReference>
<evidence type="ECO:0000256" key="7">
    <source>
        <dbReference type="ARBA" id="ARBA00022824"/>
    </source>
</evidence>
<comment type="similarity">
    <text evidence="4 13">Belongs to the cytochrome P450 family.</text>
</comment>
<dbReference type="InterPro" id="IPR036396">
    <property type="entry name" value="Cyt_P450_sf"/>
</dbReference>
<evidence type="ECO:0000256" key="10">
    <source>
        <dbReference type="ARBA" id="ARBA00023004"/>
    </source>
</evidence>
<keyword evidence="11 13" id="KW-0503">Monooxygenase</keyword>
<dbReference type="PANTHER" id="PTHR24292:SF54">
    <property type="entry name" value="CYP9F3-RELATED"/>
    <property type="match status" value="1"/>
</dbReference>
<keyword evidence="12" id="KW-0472">Membrane</keyword>
<proteinExistence type="inferred from homology"/>
<dbReference type="EMBL" id="CAXLJM020000164">
    <property type="protein sequence ID" value="CAL8145468.1"/>
    <property type="molecule type" value="Genomic_DNA"/>
</dbReference>
<evidence type="ECO:0000256" key="3">
    <source>
        <dbReference type="ARBA" id="ARBA00004406"/>
    </source>
</evidence>
<evidence type="ECO:0000256" key="5">
    <source>
        <dbReference type="ARBA" id="ARBA00022617"/>
    </source>
</evidence>
<evidence type="ECO:0000256" key="12">
    <source>
        <dbReference type="ARBA" id="ARBA00023136"/>
    </source>
</evidence>
<keyword evidence="9 13" id="KW-0560">Oxidoreductase</keyword>
<dbReference type="PRINTS" id="PR00385">
    <property type="entry name" value="P450"/>
</dbReference>
<dbReference type="InterPro" id="IPR002401">
    <property type="entry name" value="Cyt_P450_E_grp-I"/>
</dbReference>
<keyword evidence="7" id="KW-0256">Endoplasmic reticulum</keyword>
<name>A0ABP1S754_9HEXA</name>
<comment type="cofactor">
    <cofactor evidence="1">
        <name>heme</name>
        <dbReference type="ChEBI" id="CHEBI:30413"/>
    </cofactor>
</comment>
<gene>
    <name evidence="14" type="ORF">ODALV1_LOCUS30501</name>
</gene>
<evidence type="ECO:0000256" key="11">
    <source>
        <dbReference type="ARBA" id="ARBA00023033"/>
    </source>
</evidence>
<dbReference type="CDD" id="cd11056">
    <property type="entry name" value="CYP6-like"/>
    <property type="match status" value="1"/>
</dbReference>
<dbReference type="Gene3D" id="1.10.630.10">
    <property type="entry name" value="Cytochrome P450"/>
    <property type="match status" value="1"/>
</dbReference>
<dbReference type="PRINTS" id="PR00463">
    <property type="entry name" value="EP450I"/>
</dbReference>
<protein>
    <submittedName>
        <fullName evidence="14">Uncharacterized protein</fullName>
    </submittedName>
</protein>
<keyword evidence="8" id="KW-0492">Microsome</keyword>
<keyword evidence="6 13" id="KW-0479">Metal-binding</keyword>
<reference evidence="14 15" key="1">
    <citation type="submission" date="2024-08" db="EMBL/GenBank/DDBJ databases">
        <authorList>
            <person name="Cucini C."/>
            <person name="Frati F."/>
        </authorList>
    </citation>
    <scope>NUCLEOTIDE SEQUENCE [LARGE SCALE GENOMIC DNA]</scope>
</reference>
<evidence type="ECO:0000256" key="2">
    <source>
        <dbReference type="ARBA" id="ARBA00004174"/>
    </source>
</evidence>
<organism evidence="14 15">
    <name type="scientific">Orchesella dallaii</name>
    <dbReference type="NCBI Taxonomy" id="48710"/>
    <lineage>
        <taxon>Eukaryota</taxon>
        <taxon>Metazoa</taxon>
        <taxon>Ecdysozoa</taxon>
        <taxon>Arthropoda</taxon>
        <taxon>Hexapoda</taxon>
        <taxon>Collembola</taxon>
        <taxon>Entomobryomorpha</taxon>
        <taxon>Entomobryoidea</taxon>
        <taxon>Orchesellidae</taxon>
        <taxon>Orchesellinae</taxon>
        <taxon>Orchesella</taxon>
    </lineage>
</organism>
<dbReference type="InterPro" id="IPR001128">
    <property type="entry name" value="Cyt_P450"/>
</dbReference>
<evidence type="ECO:0000256" key="13">
    <source>
        <dbReference type="RuleBase" id="RU000461"/>
    </source>
</evidence>
<evidence type="ECO:0000256" key="4">
    <source>
        <dbReference type="ARBA" id="ARBA00010617"/>
    </source>
</evidence>
<comment type="subcellular location">
    <subcellularLocation>
        <location evidence="3">Endoplasmic reticulum membrane</location>
        <topology evidence="3">Peripheral membrane protein</topology>
    </subcellularLocation>
    <subcellularLocation>
        <location evidence="2">Microsome membrane</location>
        <topology evidence="2">Peripheral membrane protein</topology>
    </subcellularLocation>
</comment>
<evidence type="ECO:0000313" key="15">
    <source>
        <dbReference type="Proteomes" id="UP001642540"/>
    </source>
</evidence>
<dbReference type="PANTHER" id="PTHR24292">
    <property type="entry name" value="CYTOCHROME P450"/>
    <property type="match status" value="1"/>
</dbReference>
<evidence type="ECO:0000256" key="1">
    <source>
        <dbReference type="ARBA" id="ARBA00001971"/>
    </source>
</evidence>
<keyword evidence="5 13" id="KW-0349">Heme</keyword>
<evidence type="ECO:0000256" key="6">
    <source>
        <dbReference type="ARBA" id="ARBA00022723"/>
    </source>
</evidence>
<dbReference type="InterPro" id="IPR050476">
    <property type="entry name" value="Insect_CytP450_Detox"/>
</dbReference>
<dbReference type="Pfam" id="PF00067">
    <property type="entry name" value="p450"/>
    <property type="match status" value="1"/>
</dbReference>
<evidence type="ECO:0000256" key="8">
    <source>
        <dbReference type="ARBA" id="ARBA00022848"/>
    </source>
</evidence>
<dbReference type="InterPro" id="IPR017972">
    <property type="entry name" value="Cyt_P450_CS"/>
</dbReference>